<gene>
    <name evidence="2" type="ORF">HMPREF0083_02075</name>
</gene>
<organism evidence="2 3">
    <name type="scientific">Aneurinibacillus aneurinilyticus ATCC 12856</name>
    <dbReference type="NCBI Taxonomy" id="649747"/>
    <lineage>
        <taxon>Bacteria</taxon>
        <taxon>Bacillati</taxon>
        <taxon>Bacillota</taxon>
        <taxon>Bacilli</taxon>
        <taxon>Bacillales</taxon>
        <taxon>Paenibacillaceae</taxon>
        <taxon>Aneurinibacillus group</taxon>
        <taxon>Aneurinibacillus</taxon>
    </lineage>
</organism>
<evidence type="ECO:0000313" key="2">
    <source>
        <dbReference type="EMBL" id="ERI09812.1"/>
    </source>
</evidence>
<feature type="transmembrane region" description="Helical" evidence="1">
    <location>
        <begin position="37"/>
        <end position="54"/>
    </location>
</feature>
<reference evidence="2 3" key="1">
    <citation type="submission" date="2013-08" db="EMBL/GenBank/DDBJ databases">
        <authorList>
            <person name="Weinstock G."/>
            <person name="Sodergren E."/>
            <person name="Wylie T."/>
            <person name="Fulton L."/>
            <person name="Fulton R."/>
            <person name="Fronick C."/>
            <person name="O'Laughlin M."/>
            <person name="Godfrey J."/>
            <person name="Miner T."/>
            <person name="Herter B."/>
            <person name="Appelbaum E."/>
            <person name="Cordes M."/>
            <person name="Lek S."/>
            <person name="Wollam A."/>
            <person name="Pepin K.H."/>
            <person name="Palsikar V.B."/>
            <person name="Mitreva M."/>
            <person name="Wilson R.K."/>
        </authorList>
    </citation>
    <scope>NUCLEOTIDE SEQUENCE [LARGE SCALE GENOMIC DNA]</scope>
    <source>
        <strain evidence="2 3">ATCC 12856</strain>
    </source>
</reference>
<dbReference type="HOGENOM" id="CLU_3003972_0_0_9"/>
<keyword evidence="1" id="KW-0472">Membrane</keyword>
<evidence type="ECO:0000313" key="3">
    <source>
        <dbReference type="Proteomes" id="UP000016511"/>
    </source>
</evidence>
<dbReference type="Proteomes" id="UP000016511">
    <property type="component" value="Unassembled WGS sequence"/>
</dbReference>
<proteinExistence type="predicted"/>
<dbReference type="AlphaFoldDB" id="U1YCK5"/>
<evidence type="ECO:0000256" key="1">
    <source>
        <dbReference type="SAM" id="Phobius"/>
    </source>
</evidence>
<protein>
    <submittedName>
        <fullName evidence="2">Uncharacterized protein</fullName>
    </submittedName>
</protein>
<keyword evidence="1" id="KW-0812">Transmembrane</keyword>
<dbReference type="EMBL" id="AWSJ01000136">
    <property type="protein sequence ID" value="ERI09812.1"/>
    <property type="molecule type" value="Genomic_DNA"/>
</dbReference>
<comment type="caution">
    <text evidence="2">The sequence shown here is derived from an EMBL/GenBank/DDBJ whole genome shotgun (WGS) entry which is preliminary data.</text>
</comment>
<keyword evidence="3" id="KW-1185">Reference proteome</keyword>
<keyword evidence="1" id="KW-1133">Transmembrane helix</keyword>
<dbReference type="STRING" id="649747.HMPREF0083_02075"/>
<sequence length="56" mass="6466">MYVPFIPVKKSENHPICPTSVPIRKNDNFVKLTANQLNFSVVSAFLFIYKGFVYNK</sequence>
<name>U1YCK5_ANEAE</name>
<accession>U1YCK5</accession>